<evidence type="ECO:0000256" key="3">
    <source>
        <dbReference type="ARBA" id="ARBA00023054"/>
    </source>
</evidence>
<keyword evidence="6" id="KW-0472">Membrane</keyword>
<evidence type="ECO:0000256" key="1">
    <source>
        <dbReference type="ARBA" id="ARBA00003416"/>
    </source>
</evidence>
<dbReference type="Proteomes" id="UP001431532">
    <property type="component" value="Unassembled WGS sequence"/>
</dbReference>
<dbReference type="GO" id="GO:0006310">
    <property type="term" value="P:DNA recombination"/>
    <property type="evidence" value="ECO:0007669"/>
    <property type="project" value="UniProtKB-KW"/>
</dbReference>
<keyword evidence="4" id="KW-0233">DNA recombination</keyword>
<protein>
    <submittedName>
        <fullName evidence="7">DNA recombination protein RmuC</fullName>
    </submittedName>
</protein>
<gene>
    <name evidence="7" type="ORF">QJ521_01380</name>
</gene>
<organism evidence="7 8">
    <name type="scientific">Peloplasma aerotolerans</name>
    <dbReference type="NCBI Taxonomy" id="3044389"/>
    <lineage>
        <taxon>Bacteria</taxon>
        <taxon>Bacillati</taxon>
        <taxon>Mycoplasmatota</taxon>
        <taxon>Mollicutes</taxon>
        <taxon>Acholeplasmatales</taxon>
        <taxon>Acholeplasmataceae</taxon>
        <taxon>Peloplasma</taxon>
    </lineage>
</organism>
<evidence type="ECO:0000256" key="4">
    <source>
        <dbReference type="ARBA" id="ARBA00023172"/>
    </source>
</evidence>
<evidence type="ECO:0000313" key="8">
    <source>
        <dbReference type="Proteomes" id="UP001431532"/>
    </source>
</evidence>
<proteinExistence type="inferred from homology"/>
<comment type="caution">
    <text evidence="7">The sequence shown here is derived from an EMBL/GenBank/DDBJ whole genome shotgun (WGS) entry which is preliminary data.</text>
</comment>
<feature type="coiled-coil region" evidence="5">
    <location>
        <begin position="115"/>
        <end position="142"/>
    </location>
</feature>
<comment type="function">
    <text evidence="1">Involved in DNA recombination.</text>
</comment>
<keyword evidence="6" id="KW-0812">Transmembrane</keyword>
<sequence>MEDYIIIGLLAILVVLAIYIIIVMHKSKNNKIDMSEDQRENQSDLKIYFQKEYGELKFEMGKLFSEANKSNQNDLNTFKDHMMLHIDRQMKEINDRVENRLGEGFKKTEATFVNVVERLSKIDEAQKKIESLSTEVVSLNTLLTDKKTRGIYGEVQLYSLLSAVLGDNKELYEKQKTMSNGFIADAVVYAPDPINMVAIDSKFPLDNYKRMVNRALGDADRKTAEKEFKNDVKKHINDIKNKYIIFNETGDQAFMFIPAEAIFAEISAYHDDLIEYASKNKVWLVSPTTLISTLTMIQLVVNNLERDKQAKVIIEELAKLGEEFKRYTDRWDKLKRSIESVSKTADQVHTTSSKINRRFEHISSAKFDLIEEDEVEEIEEEIEDTDN</sequence>
<name>A0AAW6U5K5_9MOLU</name>
<dbReference type="InterPro" id="IPR003798">
    <property type="entry name" value="DNA_recombination_RmuC"/>
</dbReference>
<dbReference type="RefSeq" id="WP_282838615.1">
    <property type="nucleotide sequence ID" value="NZ_JASCXW010000002.1"/>
</dbReference>
<evidence type="ECO:0000256" key="5">
    <source>
        <dbReference type="SAM" id="Coils"/>
    </source>
</evidence>
<comment type="similarity">
    <text evidence="2">Belongs to the RmuC family.</text>
</comment>
<dbReference type="AlphaFoldDB" id="A0AAW6U5K5"/>
<keyword evidence="3 5" id="KW-0175">Coiled coil</keyword>
<feature type="transmembrane region" description="Helical" evidence="6">
    <location>
        <begin position="6"/>
        <end position="24"/>
    </location>
</feature>
<evidence type="ECO:0000313" key="7">
    <source>
        <dbReference type="EMBL" id="MDI6452200.1"/>
    </source>
</evidence>
<evidence type="ECO:0000256" key="2">
    <source>
        <dbReference type="ARBA" id="ARBA00009840"/>
    </source>
</evidence>
<dbReference type="PANTHER" id="PTHR30563:SF0">
    <property type="entry name" value="DNA RECOMBINATION PROTEIN RMUC"/>
    <property type="match status" value="1"/>
</dbReference>
<evidence type="ECO:0000256" key="6">
    <source>
        <dbReference type="SAM" id="Phobius"/>
    </source>
</evidence>
<dbReference type="EMBL" id="JASCXW010000002">
    <property type="protein sequence ID" value="MDI6452200.1"/>
    <property type="molecule type" value="Genomic_DNA"/>
</dbReference>
<keyword evidence="8" id="KW-1185">Reference proteome</keyword>
<dbReference type="PANTHER" id="PTHR30563">
    <property type="entry name" value="DNA RECOMBINATION PROTEIN RMUC"/>
    <property type="match status" value="1"/>
</dbReference>
<accession>A0AAW6U5K5</accession>
<dbReference type="Pfam" id="PF02646">
    <property type="entry name" value="RmuC"/>
    <property type="match status" value="1"/>
</dbReference>
<keyword evidence="6" id="KW-1133">Transmembrane helix</keyword>
<reference evidence="7" key="1">
    <citation type="submission" date="2023-05" db="EMBL/GenBank/DDBJ databases">
        <title>Mariniplasma microaerophilum sp. nov., a novel anaerobic mollicute isolated from terrestrial mud volcano, Taman Peninsula, Russia.</title>
        <authorList>
            <person name="Khomyakova M.A."/>
            <person name="Merkel A.Y."/>
            <person name="Slobodkin A.I."/>
        </authorList>
    </citation>
    <scope>NUCLEOTIDE SEQUENCE</scope>
    <source>
        <strain evidence="7">M4Ah</strain>
    </source>
</reference>